<evidence type="ECO:0000256" key="1">
    <source>
        <dbReference type="SAM" id="Phobius"/>
    </source>
</evidence>
<dbReference type="Proteomes" id="UP000002429">
    <property type="component" value="Chromosome"/>
</dbReference>
<reference evidence="3" key="1">
    <citation type="journal article" date="2010" name="PLoS ONE">
        <title>The complete genome sequence of Cupriavidus metallidurans strain CH34, a master survivalist in harsh and anthropogenic environments.</title>
        <authorList>
            <person name="Janssen P.J."/>
            <person name="Van Houdt R."/>
            <person name="Moors H."/>
            <person name="Monsieurs P."/>
            <person name="Morin N."/>
            <person name="Michaux A."/>
            <person name="Benotmane M.A."/>
            <person name="Leys N."/>
            <person name="Vallaeys T."/>
            <person name="Lapidus A."/>
            <person name="Monchy S."/>
            <person name="Medigue C."/>
            <person name="Taghavi S."/>
            <person name="McCorkle S."/>
            <person name="Dunn J."/>
            <person name="van der Lelie D."/>
            <person name="Mergeay M."/>
        </authorList>
    </citation>
    <scope>NUCLEOTIDE SEQUENCE [LARGE SCALE GENOMIC DNA]</scope>
    <source>
        <strain evidence="3">ATCC 43123 / DSM 2839 / NBRC 102507 / CH34</strain>
    </source>
</reference>
<feature type="transmembrane region" description="Helical" evidence="1">
    <location>
        <begin position="65"/>
        <end position="84"/>
    </location>
</feature>
<proteinExistence type="predicted"/>
<accession>Q1LL34</accession>
<dbReference type="AlphaFoldDB" id="Q1LL34"/>
<evidence type="ECO:0000313" key="3">
    <source>
        <dbReference type="Proteomes" id="UP000002429"/>
    </source>
</evidence>
<keyword evidence="1" id="KW-1133">Transmembrane helix</keyword>
<dbReference type="HOGENOM" id="CLU_2331651_0_0_4"/>
<feature type="transmembrane region" description="Helical" evidence="1">
    <location>
        <begin position="12"/>
        <end position="32"/>
    </location>
</feature>
<organism evidence="2 3">
    <name type="scientific">Cupriavidus metallidurans (strain ATCC 43123 / DSM 2839 / NBRC 102507 / CH34)</name>
    <name type="common">Ralstonia metallidurans</name>
    <dbReference type="NCBI Taxonomy" id="266264"/>
    <lineage>
        <taxon>Bacteria</taxon>
        <taxon>Pseudomonadati</taxon>
        <taxon>Pseudomonadota</taxon>
        <taxon>Betaproteobacteria</taxon>
        <taxon>Burkholderiales</taxon>
        <taxon>Burkholderiaceae</taxon>
        <taxon>Cupriavidus</taxon>
    </lineage>
</organism>
<keyword evidence="1" id="KW-0812">Transmembrane</keyword>
<dbReference type="EMBL" id="CP000352">
    <property type="protein sequence ID" value="ABF09142.1"/>
    <property type="molecule type" value="Genomic_DNA"/>
</dbReference>
<evidence type="ECO:0008006" key="4">
    <source>
        <dbReference type="Google" id="ProtNLM"/>
    </source>
</evidence>
<keyword evidence="1" id="KW-0472">Membrane</keyword>
<dbReference type="STRING" id="266264.Rmet_2263"/>
<feature type="transmembrane region" description="Helical" evidence="1">
    <location>
        <begin position="39"/>
        <end position="59"/>
    </location>
</feature>
<protein>
    <recommendedName>
        <fullName evidence="4">Transmembrane protein</fullName>
    </recommendedName>
</protein>
<name>Q1LL34_CUPMC</name>
<dbReference type="KEGG" id="rme:Rmet_2263"/>
<evidence type="ECO:0000313" key="2">
    <source>
        <dbReference type="EMBL" id="ABF09142.1"/>
    </source>
</evidence>
<gene>
    <name evidence="2" type="ordered locus">Rmet_2263</name>
</gene>
<sequence length="98" mass="10824">MSCAASVIRHLMGALLIMLGYYAAAYGCVWLIGRICPPLGNLVVRFRYLVGLAILVYWFHSLSGWQGKGVPSTLFFLAIMLCLLPKSLRFGKGRQASE</sequence>
<keyword evidence="3" id="KW-1185">Reference proteome</keyword>